<comment type="subcellular location">
    <subcellularLocation>
        <location evidence="7">Cytoplasm</location>
    </subcellularLocation>
</comment>
<feature type="binding site" evidence="7 10">
    <location>
        <position position="48"/>
    </location>
    <ligand>
        <name>Mg(2+)</name>
        <dbReference type="ChEBI" id="CHEBI:18420"/>
    </ligand>
</feature>
<evidence type="ECO:0000313" key="11">
    <source>
        <dbReference type="EMBL" id="PTQ56930.1"/>
    </source>
</evidence>
<dbReference type="PIRSF" id="PIRSF000388">
    <property type="entry name" value="Pantoate_hydroxy_MeTrfase"/>
    <property type="match status" value="1"/>
</dbReference>
<dbReference type="HAMAP" id="MF_00156">
    <property type="entry name" value="PanB"/>
    <property type="match status" value="1"/>
</dbReference>
<name>A0A2R6Y2L4_9BACL</name>
<comment type="cofactor">
    <cofactor evidence="7 10">
        <name>Mg(2+)</name>
        <dbReference type="ChEBI" id="CHEBI:18420"/>
    </cofactor>
    <text evidence="7 10">Binds 1 Mg(2+) ion per subunit.</text>
</comment>
<comment type="pathway">
    <text evidence="1 7">Cofactor biosynthesis; (R)-pantothenate biosynthesis; (R)-pantoate from 3-methyl-2-oxobutanoate: step 1/2.</text>
</comment>
<keyword evidence="11" id="KW-0489">Methyltransferase</keyword>
<evidence type="ECO:0000256" key="5">
    <source>
        <dbReference type="ARBA" id="ARBA00022679"/>
    </source>
</evidence>
<dbReference type="NCBIfam" id="NF001452">
    <property type="entry name" value="PRK00311.1"/>
    <property type="match status" value="1"/>
</dbReference>
<dbReference type="FunFam" id="3.20.20.60:FF:000003">
    <property type="entry name" value="3-methyl-2-oxobutanoate hydroxymethyltransferase"/>
    <property type="match status" value="1"/>
</dbReference>
<accession>A0A2R6Y2L4</accession>
<keyword evidence="4 7" id="KW-0566">Pantothenate biosynthesis</keyword>
<dbReference type="InterPro" id="IPR040442">
    <property type="entry name" value="Pyrv_kinase-like_dom_sf"/>
</dbReference>
<feature type="binding site" evidence="7 10">
    <location>
        <position position="119"/>
    </location>
    <ligand>
        <name>Mg(2+)</name>
        <dbReference type="ChEBI" id="CHEBI:18420"/>
    </ligand>
</feature>
<comment type="caution">
    <text evidence="11">The sequence shown here is derived from an EMBL/GenBank/DDBJ whole genome shotgun (WGS) entry which is preliminary data.</text>
</comment>
<keyword evidence="5 7" id="KW-0808">Transferase</keyword>
<evidence type="ECO:0000256" key="6">
    <source>
        <dbReference type="ARBA" id="ARBA00056497"/>
    </source>
</evidence>
<dbReference type="EMBL" id="PEBX01000016">
    <property type="protein sequence ID" value="PTQ56930.1"/>
    <property type="molecule type" value="Genomic_DNA"/>
</dbReference>
<keyword evidence="7" id="KW-0963">Cytoplasm</keyword>
<dbReference type="Proteomes" id="UP000244338">
    <property type="component" value="Unassembled WGS sequence"/>
</dbReference>
<proteinExistence type="inferred from homology"/>
<dbReference type="NCBIfam" id="TIGR00222">
    <property type="entry name" value="panB"/>
    <property type="match status" value="1"/>
</dbReference>
<evidence type="ECO:0000256" key="7">
    <source>
        <dbReference type="HAMAP-Rule" id="MF_00156"/>
    </source>
</evidence>
<dbReference type="GO" id="GO:0015940">
    <property type="term" value="P:pantothenate biosynthetic process"/>
    <property type="evidence" value="ECO:0007669"/>
    <property type="project" value="UniProtKB-UniRule"/>
</dbReference>
<gene>
    <name evidence="7" type="primary">panB</name>
    <name evidence="11" type="ORF">BSOLF_2491</name>
</gene>
<dbReference type="InterPro" id="IPR003700">
    <property type="entry name" value="Pantoate_hydroxy_MeTrfase"/>
</dbReference>
<evidence type="ECO:0000256" key="10">
    <source>
        <dbReference type="PIRSR" id="PIRSR000388-3"/>
    </source>
</evidence>
<evidence type="ECO:0000256" key="3">
    <source>
        <dbReference type="ARBA" id="ARBA00011424"/>
    </source>
</evidence>
<comment type="function">
    <text evidence="6 7">Catalyzes the reversible reaction in which hydroxymethyl group from 5,10-methylenetetrahydrofolate is transferred onto alpha-ketoisovalerate to form ketopantoate.</text>
</comment>
<comment type="catalytic activity">
    <reaction evidence="7">
        <text>(6R)-5,10-methylene-5,6,7,8-tetrahydrofolate + 3-methyl-2-oxobutanoate + H2O = 2-dehydropantoate + (6S)-5,6,7,8-tetrahydrofolate</text>
        <dbReference type="Rhea" id="RHEA:11824"/>
        <dbReference type="ChEBI" id="CHEBI:11561"/>
        <dbReference type="ChEBI" id="CHEBI:11851"/>
        <dbReference type="ChEBI" id="CHEBI:15377"/>
        <dbReference type="ChEBI" id="CHEBI:15636"/>
        <dbReference type="ChEBI" id="CHEBI:57453"/>
        <dbReference type="EC" id="2.1.2.11"/>
    </reaction>
</comment>
<keyword evidence="7 10" id="KW-0479">Metal-binding</keyword>
<comment type="similarity">
    <text evidence="2 7">Belongs to the PanB family.</text>
</comment>
<dbReference type="UniPathway" id="UPA00028">
    <property type="reaction ID" value="UER00003"/>
</dbReference>
<feature type="binding site" evidence="7 9">
    <location>
        <position position="117"/>
    </location>
    <ligand>
        <name>3-methyl-2-oxobutanoate</name>
        <dbReference type="ChEBI" id="CHEBI:11851"/>
    </ligand>
</feature>
<dbReference type="GO" id="GO:0003864">
    <property type="term" value="F:3-methyl-2-oxobutanoate hydroxymethyltransferase activity"/>
    <property type="evidence" value="ECO:0007669"/>
    <property type="project" value="UniProtKB-UniRule"/>
</dbReference>
<evidence type="ECO:0000256" key="2">
    <source>
        <dbReference type="ARBA" id="ARBA00008676"/>
    </source>
</evidence>
<keyword evidence="7 10" id="KW-0460">Magnesium</keyword>
<feature type="binding site" evidence="7 9">
    <location>
        <position position="87"/>
    </location>
    <ligand>
        <name>3-methyl-2-oxobutanoate</name>
        <dbReference type="ChEBI" id="CHEBI:11851"/>
    </ligand>
</feature>
<dbReference type="PANTHER" id="PTHR20881">
    <property type="entry name" value="3-METHYL-2-OXOBUTANOATE HYDROXYMETHYLTRANSFERASE"/>
    <property type="match status" value="1"/>
</dbReference>
<evidence type="ECO:0000256" key="4">
    <source>
        <dbReference type="ARBA" id="ARBA00022655"/>
    </source>
</evidence>
<dbReference type="AlphaFoldDB" id="A0A2R6Y2L4"/>
<dbReference type="PANTHER" id="PTHR20881:SF0">
    <property type="entry name" value="3-METHYL-2-OXOBUTANOATE HYDROXYMETHYLTRANSFERASE"/>
    <property type="match status" value="1"/>
</dbReference>
<dbReference type="CDD" id="cd06557">
    <property type="entry name" value="KPHMT-like"/>
    <property type="match status" value="1"/>
</dbReference>
<dbReference type="Pfam" id="PF02548">
    <property type="entry name" value="Pantoate_transf"/>
    <property type="match status" value="1"/>
</dbReference>
<dbReference type="SUPFAM" id="SSF51621">
    <property type="entry name" value="Phosphoenolpyruvate/pyruvate domain"/>
    <property type="match status" value="1"/>
</dbReference>
<dbReference type="GO" id="GO:0032259">
    <property type="term" value="P:methylation"/>
    <property type="evidence" value="ECO:0007669"/>
    <property type="project" value="UniProtKB-KW"/>
</dbReference>
<dbReference type="InterPro" id="IPR015813">
    <property type="entry name" value="Pyrv/PenolPyrv_kinase-like_dom"/>
</dbReference>
<reference evidence="12" key="1">
    <citation type="journal article" date="2018" name="Sci. Rep.">
        <title>Lignite coal burning seam in the remote Altai Mountains harbors a hydrogen-driven thermophilic microbial community.</title>
        <authorList>
            <person name="Kadnikov V.V."/>
            <person name="Mardanov A.V."/>
            <person name="Ivasenko D.A."/>
            <person name="Antsiferov D.V."/>
            <person name="Beletsky A.V."/>
            <person name="Karnachuk O.V."/>
            <person name="Ravin N.V."/>
        </authorList>
    </citation>
    <scope>NUCLEOTIDE SEQUENCE [LARGE SCALE GENOMIC DNA]</scope>
</reference>
<evidence type="ECO:0000256" key="8">
    <source>
        <dbReference type="PIRSR" id="PIRSR000388-1"/>
    </source>
</evidence>
<dbReference type="GO" id="GO:0000287">
    <property type="term" value="F:magnesium ion binding"/>
    <property type="evidence" value="ECO:0007669"/>
    <property type="project" value="TreeGrafter"/>
</dbReference>
<evidence type="ECO:0000256" key="9">
    <source>
        <dbReference type="PIRSR" id="PIRSR000388-2"/>
    </source>
</evidence>
<sequence length="270" mass="28999">MVNRKALTTSDLLKMKQNGQKITMVTAYDAPSARLVEGAGLDLILVGDSLGMVVLGYETTVSVTLEEMIHHTKAVRRGAPQTMIVADMPFLTAHYSLDQVLQAAGRLMQEAGAQAIKLEGGREIADTVAHLTRAGVPVMGHIGLQPQSVLKLGGYRVAGKSDEGRAALLEDARALEAAGAFSIVIEAVPEPVARAITDDLTIPTIGIGAGRYVDGQVLVFHDLIGLTFGHQAKFVKRYANIKDTIEQALVQYRDEVKGEIFPALEHTYEA</sequence>
<organism evidence="11 12">
    <name type="scientific">Candidatus Carbonibacillus altaicus</name>
    <dbReference type="NCBI Taxonomy" id="2163959"/>
    <lineage>
        <taxon>Bacteria</taxon>
        <taxon>Bacillati</taxon>
        <taxon>Bacillota</taxon>
        <taxon>Bacilli</taxon>
        <taxon>Bacillales</taxon>
        <taxon>Candidatus Carbonibacillus</taxon>
    </lineage>
</organism>
<comment type="subunit">
    <text evidence="3 7">Homodecamer; pentamer of dimers.</text>
</comment>
<evidence type="ECO:0000256" key="1">
    <source>
        <dbReference type="ARBA" id="ARBA00005033"/>
    </source>
</evidence>
<evidence type="ECO:0000313" key="12">
    <source>
        <dbReference type="Proteomes" id="UP000244338"/>
    </source>
</evidence>
<feature type="binding site" evidence="7 9">
    <location>
        <begin position="48"/>
        <end position="49"/>
    </location>
    <ligand>
        <name>3-methyl-2-oxobutanoate</name>
        <dbReference type="ChEBI" id="CHEBI:11851"/>
    </ligand>
</feature>
<feature type="binding site" evidence="7 10">
    <location>
        <position position="87"/>
    </location>
    <ligand>
        <name>Mg(2+)</name>
        <dbReference type="ChEBI" id="CHEBI:18420"/>
    </ligand>
</feature>
<feature type="active site" description="Proton acceptor" evidence="7 8">
    <location>
        <position position="186"/>
    </location>
</feature>
<dbReference type="GO" id="GO:0008168">
    <property type="term" value="F:methyltransferase activity"/>
    <property type="evidence" value="ECO:0007669"/>
    <property type="project" value="UniProtKB-KW"/>
</dbReference>
<dbReference type="Gene3D" id="3.20.20.60">
    <property type="entry name" value="Phosphoenolpyruvate-binding domains"/>
    <property type="match status" value="1"/>
</dbReference>
<dbReference type="EC" id="2.1.2.11" evidence="7"/>
<protein>
    <recommendedName>
        <fullName evidence="7">3-methyl-2-oxobutanoate hydroxymethyltransferase</fullName>
        <ecNumber evidence="7">2.1.2.11</ecNumber>
    </recommendedName>
    <alternativeName>
        <fullName evidence="7">Ketopantoate hydroxymethyltransferase</fullName>
        <shortName evidence="7">KPHMT</shortName>
    </alternativeName>
</protein>
<dbReference type="GO" id="GO:0005737">
    <property type="term" value="C:cytoplasm"/>
    <property type="evidence" value="ECO:0007669"/>
    <property type="project" value="UniProtKB-SubCell"/>
</dbReference>